<dbReference type="PROSITE" id="PS51892">
    <property type="entry name" value="SUBTILASE"/>
    <property type="match status" value="1"/>
</dbReference>
<evidence type="ECO:0000256" key="5">
    <source>
        <dbReference type="PROSITE-ProRule" id="PRU01240"/>
    </source>
</evidence>
<dbReference type="PROSITE" id="PS00138">
    <property type="entry name" value="SUBTILASE_SER"/>
    <property type="match status" value="1"/>
</dbReference>
<evidence type="ECO:0000256" key="4">
    <source>
        <dbReference type="ARBA" id="ARBA00022825"/>
    </source>
</evidence>
<feature type="domain" description="Peptidase S8/S53" evidence="7">
    <location>
        <begin position="258"/>
        <end position="519"/>
    </location>
</feature>
<dbReference type="PANTHER" id="PTHR43806">
    <property type="entry name" value="PEPTIDASE S8"/>
    <property type="match status" value="1"/>
</dbReference>
<dbReference type="Pfam" id="PF00082">
    <property type="entry name" value="Peptidase_S8"/>
    <property type="match status" value="1"/>
</dbReference>
<feature type="region of interest" description="Disordered" evidence="6">
    <location>
        <begin position="269"/>
        <end position="319"/>
    </location>
</feature>
<evidence type="ECO:0000256" key="2">
    <source>
        <dbReference type="ARBA" id="ARBA00022670"/>
    </source>
</evidence>
<keyword evidence="9" id="KW-1185">Reference proteome</keyword>
<comment type="similarity">
    <text evidence="1 5">Belongs to the peptidase S8 family.</text>
</comment>
<dbReference type="PRINTS" id="PR00723">
    <property type="entry name" value="SUBTILISIN"/>
</dbReference>
<dbReference type="Proteomes" id="UP000238413">
    <property type="component" value="Chromosome"/>
</dbReference>
<dbReference type="InterPro" id="IPR013783">
    <property type="entry name" value="Ig-like_fold"/>
</dbReference>
<dbReference type="Gene3D" id="2.60.40.10">
    <property type="entry name" value="Immunoglobulins"/>
    <property type="match status" value="1"/>
</dbReference>
<dbReference type="Gene3D" id="3.50.30.30">
    <property type="match status" value="1"/>
</dbReference>
<dbReference type="InterPro" id="IPR023828">
    <property type="entry name" value="Peptidase_S8_Ser-AS"/>
</dbReference>
<gene>
    <name evidence="8" type="ORF">C4B68_05720</name>
</gene>
<dbReference type="InterPro" id="IPR050131">
    <property type="entry name" value="Peptidase_S8_subtilisin-like"/>
</dbReference>
<keyword evidence="3 5" id="KW-0378">Hydrolase</keyword>
<feature type="region of interest" description="Disordered" evidence="6">
    <location>
        <begin position="1"/>
        <end position="24"/>
    </location>
</feature>
<dbReference type="InterPro" id="IPR015500">
    <property type="entry name" value="Peptidase_S8_subtilisin-rel"/>
</dbReference>
<proteinExistence type="inferred from homology"/>
<evidence type="ECO:0000313" key="8">
    <source>
        <dbReference type="EMBL" id="AVH55365.1"/>
    </source>
</evidence>
<evidence type="ECO:0000256" key="6">
    <source>
        <dbReference type="SAM" id="MobiDB-lite"/>
    </source>
</evidence>
<organism evidence="8 9">
    <name type="scientific">Streptomyces dengpaensis</name>
    <dbReference type="NCBI Taxonomy" id="2049881"/>
    <lineage>
        <taxon>Bacteria</taxon>
        <taxon>Bacillati</taxon>
        <taxon>Actinomycetota</taxon>
        <taxon>Actinomycetes</taxon>
        <taxon>Kitasatosporales</taxon>
        <taxon>Streptomycetaceae</taxon>
        <taxon>Streptomyces</taxon>
    </lineage>
</organism>
<feature type="active site" description="Charge relay system" evidence="5">
    <location>
        <position position="267"/>
    </location>
</feature>
<dbReference type="InterPro" id="IPR036852">
    <property type="entry name" value="Peptidase_S8/S53_dom_sf"/>
</dbReference>
<dbReference type="SUPFAM" id="SSF52743">
    <property type="entry name" value="Subtilisin-like"/>
    <property type="match status" value="1"/>
</dbReference>
<sequence length="1285" mass="136007">MQHARSHVMRSISTSAPTRGDTPWPARATRATVAAAAVTLLATTMPAAAHGTPLAPTAAGRSGASGDRTVTKTWTVTLVTGDVVKVERFADGRQAATVKPAPGHEKEVFSTRDVDGTLHVTPSSAIPYVASGQLDRSLFNVTSLIEQGYDDARSARLPLIVSYAEAVDSLREQKAPAGTRRTAVLNSVHGAALSADKAELPDFWKSATAAPSQKNRKSGPELAGHIDKVWLDGKVNAELDRSVEQIGAPDVWKSGPTGKGVKVAVLDTGADPEHPDLRGRIAGGQNFTTDENTDDGHGHGTHVASTVAGSGAGSDSTRKGVAPDAELLIGKVLGSDGSGYNSWVMAGMEWAAHSGADIVNMSLGGPPQENDPMAAALDRLTEETGTLFVTAAGNSGPGTGTVGSPGIANRALTVGAVDRDDTLAEFSSRGPVGDSSEMKPEITAPGVGIVAARAHGTSMGAPVDDLYTAASGTSMATPHVAGAAALLRQQHPDWSPARIKDALVSTAKVVEDTETDAQGGGRMDVARASAQTVHATGTLNLGAVQPGQDPVNGTVTYTNDSDSDVELSLSLEVKGAGGTAAPAGLIEAGKSSVTVPAGATATVPVKVTPTEAARGRYTGHLTATSADGSVKAGTAVAVTVQGKLRTITLTGLGRSGQEPSTVTWFQIFGSDPRWDFIGYYLPEIHGPNVTFQLPEDTYFFEALVGSKNSTGDEHSMDVRPELKVDRDLTLVVDASKAVKVDIRTPKPAESQGMVHYGFHRAFGGRDISSSVIEYSVMNTLYITPTDKPAKGSFEAYSRWQLAPPRMTVKALGPGAPDLYAPPYMHSPLVDGTRRLPLVDVGAATEEELAGKDLRGKIAFIAPESDEYGSVARAASAGAAAALVVYPGPGSPWMPWHPAGGERLPIMAARVSQDHGRELSELLSEREVRIEWSAVSASPYQYDVTLVERDRVPGRMVYDIDRLPTATVKSHYHRSGASEWNAEQRFAWRPWQNTAFLMETESFVKVPSVRTETVTADDTVWLHRVNNTIPMNIGLPVTGGTTAGFQQYKPGEVREENWHRSVIRPAAPKGVEGFSSARDGDTIGLRIPEFTESETGHYGFAKGDDEVSTRLYRGDDLIADQRYAWGDIPVTGGKGDYRLQVHTARAAGPEWQISTSTDTSWTFSSQTTAKSTVLPLIQLDYGVPVDGANQVRSSGPTAVSLKARHQDGLKGPEIDRMRAWVSYDDGAHWTKVERLSHEGKGAWKALIDPKAAANGTGYVSLRVQAQDKAGDQVDQTVIRAYGVHTK</sequence>
<protein>
    <recommendedName>
        <fullName evidence="7">Peptidase S8/S53 domain-containing protein</fullName>
    </recommendedName>
</protein>
<evidence type="ECO:0000313" key="9">
    <source>
        <dbReference type="Proteomes" id="UP000238413"/>
    </source>
</evidence>
<reference evidence="8 9" key="1">
    <citation type="submission" date="2018-02" db="EMBL/GenBank/DDBJ databases">
        <title>Complete genome sequence of Streptomyces dengpaensis, the producer of angucyclines.</title>
        <authorList>
            <person name="Yumei L."/>
        </authorList>
    </citation>
    <scope>NUCLEOTIDE SEQUENCE [LARGE SCALE GENOMIC DNA]</scope>
    <source>
        <strain evidence="8 9">XZHG99</strain>
    </source>
</reference>
<dbReference type="Gene3D" id="3.40.50.200">
    <property type="entry name" value="Peptidase S8/S53 domain"/>
    <property type="match status" value="1"/>
</dbReference>
<dbReference type="InterPro" id="IPR000209">
    <property type="entry name" value="Peptidase_S8/S53_dom"/>
</dbReference>
<feature type="active site" description="Charge relay system" evidence="5">
    <location>
        <position position="474"/>
    </location>
</feature>
<evidence type="ECO:0000259" key="7">
    <source>
        <dbReference type="Pfam" id="PF00082"/>
    </source>
</evidence>
<evidence type="ECO:0000256" key="1">
    <source>
        <dbReference type="ARBA" id="ARBA00011073"/>
    </source>
</evidence>
<keyword evidence="2 5" id="KW-0645">Protease</keyword>
<dbReference type="CDD" id="cd07487">
    <property type="entry name" value="Peptidases_S8_1"/>
    <property type="match status" value="1"/>
</dbReference>
<evidence type="ECO:0000256" key="3">
    <source>
        <dbReference type="ARBA" id="ARBA00022801"/>
    </source>
</evidence>
<dbReference type="InterPro" id="IPR046450">
    <property type="entry name" value="PA_dom_sf"/>
</dbReference>
<dbReference type="PANTHER" id="PTHR43806:SF65">
    <property type="entry name" value="SERINE PROTEASE APRX"/>
    <property type="match status" value="1"/>
</dbReference>
<keyword evidence="4 5" id="KW-0720">Serine protease</keyword>
<dbReference type="EMBL" id="CP026652">
    <property type="protein sequence ID" value="AVH55365.1"/>
    <property type="molecule type" value="Genomic_DNA"/>
</dbReference>
<name>A0ABM6SL98_9ACTN</name>
<feature type="active site" description="Charge relay system" evidence="5">
    <location>
        <position position="299"/>
    </location>
</feature>
<accession>A0ABM6SL98</accession>
<dbReference type="InterPro" id="IPR022398">
    <property type="entry name" value="Peptidase_S8_His-AS"/>
</dbReference>
<dbReference type="PROSITE" id="PS00137">
    <property type="entry name" value="SUBTILASE_HIS"/>
    <property type="match status" value="1"/>
</dbReference>
<dbReference type="SUPFAM" id="SSF52025">
    <property type="entry name" value="PA domain"/>
    <property type="match status" value="1"/>
</dbReference>